<sequence length="572" mass="65871">MSGGSVGPFRNEDEWGLARWLVKNAGHTQIESFLKLPIINQKVDPSFGNKKHLLSMVDSLPAGVAWKCHDMIIKGDIPDLDKDPSGKTMRSEHLELWYRDPVECVRELIGNPMLREGMRYAPERVYEDKEGKNQIIDEMWTASWWWDVQRQLPIGATIAAIILSSDKTLLSNFRGDNSAWPVYLTIGNIPKEIRRKISAHASILVGYLPIPKFDCFSDKTRSLAKYRLFHFCMEKILNALIKAAAADGIDMTCADGWIRKIWPILAAYVADYPEQCLIACCKENRCPFCLVDPKARGEHQPATGEPRSKKDTLFFLDRKTAGENDTAFTTWGLRDVPSPFWRNLPFTNIFTAFTPDLLHQLHKGVFKDHLVKWCMEILSDEVIDDLFRSAPSHHGLRHFKNGISHVSQWTGTEHKEMERVFLGLIASHPKTDRRVIEAVRAVIDFIFYASLQQQTTKSLFALRHSLETFHRLKDVFLELGGRSGDHFNIPKIHSLQHYDTLMELFGSADGYNTELPERLHIDYAKNAFRASNRKDYIAQMTRWLERQEAVDRFAQFLEWKQVRDKLSQLPED</sequence>
<dbReference type="AlphaFoldDB" id="A0A9P5YJE1"/>
<comment type="caution">
    <text evidence="1">The sequence shown here is derived from an EMBL/GenBank/DDBJ whole genome shotgun (WGS) entry which is preliminary data.</text>
</comment>
<name>A0A9P5YJE1_9AGAR</name>
<keyword evidence="2" id="KW-1185">Reference proteome</keyword>
<dbReference type="OrthoDB" id="2418900at2759"/>
<dbReference type="InterPro" id="IPR041078">
    <property type="entry name" value="Plavaka"/>
</dbReference>
<evidence type="ECO:0000313" key="1">
    <source>
        <dbReference type="EMBL" id="KAF9470187.1"/>
    </source>
</evidence>
<accession>A0A9P5YJE1</accession>
<dbReference type="Proteomes" id="UP000807469">
    <property type="component" value="Unassembled WGS sequence"/>
</dbReference>
<proteinExistence type="predicted"/>
<dbReference type="EMBL" id="MU156186">
    <property type="protein sequence ID" value="KAF9470187.1"/>
    <property type="molecule type" value="Genomic_DNA"/>
</dbReference>
<reference evidence="1" key="1">
    <citation type="submission" date="2020-11" db="EMBL/GenBank/DDBJ databases">
        <authorList>
            <consortium name="DOE Joint Genome Institute"/>
            <person name="Ahrendt S."/>
            <person name="Riley R."/>
            <person name="Andreopoulos W."/>
            <person name="Labutti K."/>
            <person name="Pangilinan J."/>
            <person name="Ruiz-Duenas F.J."/>
            <person name="Barrasa J.M."/>
            <person name="Sanchez-Garcia M."/>
            <person name="Camarero S."/>
            <person name="Miyauchi S."/>
            <person name="Serrano A."/>
            <person name="Linde D."/>
            <person name="Babiker R."/>
            <person name="Drula E."/>
            <person name="Ayuso-Fernandez I."/>
            <person name="Pacheco R."/>
            <person name="Padilla G."/>
            <person name="Ferreira P."/>
            <person name="Barriuso J."/>
            <person name="Kellner H."/>
            <person name="Castanera R."/>
            <person name="Alfaro M."/>
            <person name="Ramirez L."/>
            <person name="Pisabarro A.G."/>
            <person name="Kuo A."/>
            <person name="Tritt A."/>
            <person name="Lipzen A."/>
            <person name="He G."/>
            <person name="Yan M."/>
            <person name="Ng V."/>
            <person name="Cullen D."/>
            <person name="Martin F."/>
            <person name="Rosso M.-N."/>
            <person name="Henrissat B."/>
            <person name="Hibbett D."/>
            <person name="Martinez A.T."/>
            <person name="Grigoriev I.V."/>
        </authorList>
    </citation>
    <scope>NUCLEOTIDE SEQUENCE</scope>
    <source>
        <strain evidence="1">CIRM-BRFM 674</strain>
    </source>
</reference>
<evidence type="ECO:0000313" key="2">
    <source>
        <dbReference type="Proteomes" id="UP000807469"/>
    </source>
</evidence>
<feature type="non-terminal residue" evidence="1">
    <location>
        <position position="572"/>
    </location>
</feature>
<protein>
    <submittedName>
        <fullName evidence="1">Uncharacterized protein</fullName>
    </submittedName>
</protein>
<dbReference type="Pfam" id="PF18759">
    <property type="entry name" value="Plavaka"/>
    <property type="match status" value="1"/>
</dbReference>
<organism evidence="1 2">
    <name type="scientific">Pholiota conissans</name>
    <dbReference type="NCBI Taxonomy" id="109636"/>
    <lineage>
        <taxon>Eukaryota</taxon>
        <taxon>Fungi</taxon>
        <taxon>Dikarya</taxon>
        <taxon>Basidiomycota</taxon>
        <taxon>Agaricomycotina</taxon>
        <taxon>Agaricomycetes</taxon>
        <taxon>Agaricomycetidae</taxon>
        <taxon>Agaricales</taxon>
        <taxon>Agaricineae</taxon>
        <taxon>Strophariaceae</taxon>
        <taxon>Pholiota</taxon>
    </lineage>
</organism>
<gene>
    <name evidence="1" type="ORF">BDN70DRAFT_845947</name>
</gene>